<keyword evidence="6 11" id="KW-0406">Ion transport</keyword>
<proteinExistence type="inferred from homology"/>
<evidence type="ECO:0000313" key="12">
    <source>
        <dbReference type="EMBL" id="SEL91151.1"/>
    </source>
</evidence>
<keyword evidence="4 11" id="KW-0812">Transmembrane</keyword>
<keyword evidence="3" id="KW-0997">Cell inner membrane</keyword>
<feature type="binding site" evidence="11">
    <location>
        <position position="76"/>
    </location>
    <ligand>
        <name>Na(+)</name>
        <dbReference type="ChEBI" id="CHEBI:29101"/>
        <note>structural</note>
    </ligand>
</feature>
<feature type="transmembrane region" description="Helical" evidence="11">
    <location>
        <begin position="6"/>
        <end position="27"/>
    </location>
</feature>
<keyword evidence="13" id="KW-1185">Reference proteome</keyword>
<comment type="catalytic activity">
    <reaction evidence="10">
        <text>fluoride(in) = fluoride(out)</text>
        <dbReference type="Rhea" id="RHEA:76159"/>
        <dbReference type="ChEBI" id="CHEBI:17051"/>
    </reaction>
    <physiologicalReaction direction="left-to-right" evidence="10">
        <dbReference type="Rhea" id="RHEA:76160"/>
    </physiologicalReaction>
</comment>
<evidence type="ECO:0000256" key="8">
    <source>
        <dbReference type="ARBA" id="ARBA00023303"/>
    </source>
</evidence>
<reference evidence="13" key="1">
    <citation type="submission" date="2016-10" db="EMBL/GenBank/DDBJ databases">
        <authorList>
            <person name="Varghese N."/>
            <person name="Submissions S."/>
        </authorList>
    </citation>
    <scope>NUCLEOTIDE SEQUENCE [LARGE SCALE GENOMIC DNA]</scope>
    <source>
        <strain evidence="13">Jip14</strain>
    </source>
</reference>
<evidence type="ECO:0000256" key="2">
    <source>
        <dbReference type="ARBA" id="ARBA00022475"/>
    </source>
</evidence>
<feature type="transmembrane region" description="Helical" evidence="11">
    <location>
        <begin position="68"/>
        <end position="85"/>
    </location>
</feature>
<dbReference type="PANTHER" id="PTHR28259:SF1">
    <property type="entry name" value="FLUORIDE EXPORT PROTEIN 1-RELATED"/>
    <property type="match status" value="1"/>
</dbReference>
<keyword evidence="2 11" id="KW-1003">Cell membrane</keyword>
<gene>
    <name evidence="11" type="primary">fluC</name>
    <name evidence="11" type="synonym">crcB</name>
    <name evidence="12" type="ORF">SAMN05421740_11354</name>
</gene>
<name>A0A1H7U2E2_9SPHI</name>
<dbReference type="NCBIfam" id="TIGR00494">
    <property type="entry name" value="crcB"/>
    <property type="match status" value="1"/>
</dbReference>
<keyword evidence="11" id="KW-0479">Metal-binding</keyword>
<dbReference type="GO" id="GO:0062054">
    <property type="term" value="F:fluoride channel activity"/>
    <property type="evidence" value="ECO:0007669"/>
    <property type="project" value="UniProtKB-UniRule"/>
</dbReference>
<evidence type="ECO:0000256" key="11">
    <source>
        <dbReference type="HAMAP-Rule" id="MF_00454"/>
    </source>
</evidence>
<dbReference type="GO" id="GO:0140114">
    <property type="term" value="P:cellular detoxification of fluoride"/>
    <property type="evidence" value="ECO:0007669"/>
    <property type="project" value="UniProtKB-UniRule"/>
</dbReference>
<evidence type="ECO:0000256" key="4">
    <source>
        <dbReference type="ARBA" id="ARBA00022692"/>
    </source>
</evidence>
<protein>
    <recommendedName>
        <fullName evidence="11">Fluoride-specific ion channel FluC</fullName>
    </recommendedName>
</protein>
<dbReference type="PANTHER" id="PTHR28259">
    <property type="entry name" value="FLUORIDE EXPORT PROTEIN 1-RELATED"/>
    <property type="match status" value="1"/>
</dbReference>
<dbReference type="Pfam" id="PF02537">
    <property type="entry name" value="CRCB"/>
    <property type="match status" value="1"/>
</dbReference>
<evidence type="ECO:0000256" key="9">
    <source>
        <dbReference type="ARBA" id="ARBA00035120"/>
    </source>
</evidence>
<evidence type="ECO:0000313" key="13">
    <source>
        <dbReference type="Proteomes" id="UP000198916"/>
    </source>
</evidence>
<dbReference type="GO" id="GO:0005886">
    <property type="term" value="C:plasma membrane"/>
    <property type="evidence" value="ECO:0007669"/>
    <property type="project" value="UniProtKB-SubCell"/>
</dbReference>
<dbReference type="OrthoDB" id="9815830at2"/>
<comment type="similarity">
    <text evidence="9 11">Belongs to the fluoride channel Fluc/FEX (TC 1.A.43) family.</text>
</comment>
<keyword evidence="8 11" id="KW-0407">Ion channel</keyword>
<feature type="transmembrane region" description="Helical" evidence="11">
    <location>
        <begin position="39"/>
        <end position="56"/>
    </location>
</feature>
<evidence type="ECO:0000256" key="6">
    <source>
        <dbReference type="ARBA" id="ARBA00023065"/>
    </source>
</evidence>
<comment type="function">
    <text evidence="11">Fluoride-specific ion channel. Important for reducing fluoride concentration in the cell, thus reducing its toxicity.</text>
</comment>
<sequence>MFKQLIAVGIGGAVGSMLRFLVSILTGRLVHGAFPIPTLLINLSGCFLIGLLLGIFSQPPYDNSNLRLLLVTGFCGGYTTFSTFANENLLLIEQQQAFLAVAYTLLSVVLGIALVWVGMAVGKTV</sequence>
<feature type="transmembrane region" description="Helical" evidence="11">
    <location>
        <begin position="97"/>
        <end position="119"/>
    </location>
</feature>
<accession>A0A1H7U2E2</accession>
<evidence type="ECO:0000256" key="3">
    <source>
        <dbReference type="ARBA" id="ARBA00022519"/>
    </source>
</evidence>
<dbReference type="RefSeq" id="WP_090609082.1">
    <property type="nucleotide sequence ID" value="NZ_FNZR01000013.1"/>
</dbReference>
<keyword evidence="5 11" id="KW-1133">Transmembrane helix</keyword>
<organism evidence="12 13">
    <name type="scientific">Parapedobacter koreensis</name>
    <dbReference type="NCBI Taxonomy" id="332977"/>
    <lineage>
        <taxon>Bacteria</taxon>
        <taxon>Pseudomonadati</taxon>
        <taxon>Bacteroidota</taxon>
        <taxon>Sphingobacteriia</taxon>
        <taxon>Sphingobacteriales</taxon>
        <taxon>Sphingobacteriaceae</taxon>
        <taxon>Parapedobacter</taxon>
    </lineage>
</organism>
<dbReference type="GO" id="GO:0046872">
    <property type="term" value="F:metal ion binding"/>
    <property type="evidence" value="ECO:0007669"/>
    <property type="project" value="UniProtKB-KW"/>
</dbReference>
<dbReference type="HAMAP" id="MF_00454">
    <property type="entry name" value="FluC"/>
    <property type="match status" value="1"/>
</dbReference>
<comment type="subcellular location">
    <subcellularLocation>
        <location evidence="1 11">Cell membrane</location>
        <topology evidence="1 11">Multi-pass membrane protein</topology>
    </subcellularLocation>
</comment>
<evidence type="ECO:0000256" key="1">
    <source>
        <dbReference type="ARBA" id="ARBA00004651"/>
    </source>
</evidence>
<keyword evidence="11" id="KW-0915">Sodium</keyword>
<dbReference type="EMBL" id="FNZR01000013">
    <property type="protein sequence ID" value="SEL91151.1"/>
    <property type="molecule type" value="Genomic_DNA"/>
</dbReference>
<keyword evidence="7 11" id="KW-0472">Membrane</keyword>
<feature type="binding site" evidence="11">
    <location>
        <position position="79"/>
    </location>
    <ligand>
        <name>Na(+)</name>
        <dbReference type="ChEBI" id="CHEBI:29101"/>
        <note>structural</note>
    </ligand>
</feature>
<comment type="activity regulation">
    <text evidence="11">Na(+) is not transported, but it plays an essential structural role and its presence is essential for fluoride channel function.</text>
</comment>
<dbReference type="STRING" id="332977.SAMN05421740_11354"/>
<evidence type="ECO:0000256" key="5">
    <source>
        <dbReference type="ARBA" id="ARBA00022989"/>
    </source>
</evidence>
<evidence type="ECO:0000256" key="7">
    <source>
        <dbReference type="ARBA" id="ARBA00023136"/>
    </source>
</evidence>
<dbReference type="AlphaFoldDB" id="A0A1H7U2E2"/>
<evidence type="ECO:0000256" key="10">
    <source>
        <dbReference type="ARBA" id="ARBA00035585"/>
    </source>
</evidence>
<dbReference type="InterPro" id="IPR003691">
    <property type="entry name" value="FluC"/>
</dbReference>
<dbReference type="Proteomes" id="UP000198916">
    <property type="component" value="Unassembled WGS sequence"/>
</dbReference>
<keyword evidence="11" id="KW-0813">Transport</keyword>